<dbReference type="EMBL" id="CM001888">
    <property type="protein sequence ID" value="EOY19385.1"/>
    <property type="molecule type" value="Genomic_DNA"/>
</dbReference>
<gene>
    <name evidence="1" type="ORF">TCM_044483</name>
</gene>
<dbReference type="AlphaFoldDB" id="A0A061FPZ5"/>
<name>A0A061FPZ5_THECC</name>
<keyword evidence="2" id="KW-1185">Reference proteome</keyword>
<dbReference type="Proteomes" id="UP000026915">
    <property type="component" value="Chromosome 10"/>
</dbReference>
<evidence type="ECO:0000313" key="1">
    <source>
        <dbReference type="EMBL" id="EOY19385.1"/>
    </source>
</evidence>
<accession>A0A061FPZ5</accession>
<sequence length="100" mass="11180">MQPLLKNATSLLPFANDTMMVVSDDNAFDQMDYDCAKDDTTDWNDDNYVGRHYDCLNEDKGDDNSIPNCNHVDGSTKHATIVVLEDVQYDDATTVGLEDV</sequence>
<dbReference type="Gramene" id="EOY19385">
    <property type="protein sequence ID" value="EOY19385"/>
    <property type="gene ID" value="TCM_044483"/>
</dbReference>
<dbReference type="HOGENOM" id="CLU_146342_0_0_1"/>
<proteinExistence type="predicted"/>
<evidence type="ECO:0000313" key="2">
    <source>
        <dbReference type="Proteomes" id="UP000026915"/>
    </source>
</evidence>
<reference evidence="1 2" key="1">
    <citation type="journal article" date="2013" name="Genome Biol.">
        <title>The genome sequence of the most widely cultivated cacao type and its use to identify candidate genes regulating pod color.</title>
        <authorList>
            <person name="Motamayor J.C."/>
            <person name="Mockaitis K."/>
            <person name="Schmutz J."/>
            <person name="Haiminen N."/>
            <person name="Iii D.L."/>
            <person name="Cornejo O."/>
            <person name="Findley S.D."/>
            <person name="Zheng P."/>
            <person name="Utro F."/>
            <person name="Royaert S."/>
            <person name="Saski C."/>
            <person name="Jenkins J."/>
            <person name="Podicheti R."/>
            <person name="Zhao M."/>
            <person name="Scheffler B.E."/>
            <person name="Stack J.C."/>
            <person name="Feltus F.A."/>
            <person name="Mustiga G.M."/>
            <person name="Amores F."/>
            <person name="Phillips W."/>
            <person name="Marelli J.P."/>
            <person name="May G.D."/>
            <person name="Shapiro H."/>
            <person name="Ma J."/>
            <person name="Bustamante C.D."/>
            <person name="Schnell R.J."/>
            <person name="Main D."/>
            <person name="Gilbert D."/>
            <person name="Parida L."/>
            <person name="Kuhn D.N."/>
        </authorList>
    </citation>
    <scope>NUCLEOTIDE SEQUENCE [LARGE SCALE GENOMIC DNA]</scope>
    <source>
        <strain evidence="2">cv. Matina 1-6</strain>
    </source>
</reference>
<protein>
    <submittedName>
        <fullName evidence="1">Uncharacterized protein</fullName>
    </submittedName>
</protein>
<organism evidence="1 2">
    <name type="scientific">Theobroma cacao</name>
    <name type="common">Cacao</name>
    <name type="synonym">Cocoa</name>
    <dbReference type="NCBI Taxonomy" id="3641"/>
    <lineage>
        <taxon>Eukaryota</taxon>
        <taxon>Viridiplantae</taxon>
        <taxon>Streptophyta</taxon>
        <taxon>Embryophyta</taxon>
        <taxon>Tracheophyta</taxon>
        <taxon>Spermatophyta</taxon>
        <taxon>Magnoliopsida</taxon>
        <taxon>eudicotyledons</taxon>
        <taxon>Gunneridae</taxon>
        <taxon>Pentapetalae</taxon>
        <taxon>rosids</taxon>
        <taxon>malvids</taxon>
        <taxon>Malvales</taxon>
        <taxon>Malvaceae</taxon>
        <taxon>Byttnerioideae</taxon>
        <taxon>Theobroma</taxon>
    </lineage>
</organism>
<dbReference type="InParanoid" id="A0A061FPZ5"/>